<dbReference type="Proteomes" id="UP000183952">
    <property type="component" value="Unassembled WGS sequence"/>
</dbReference>
<sequence length="716" mass="79416">MKQKIWSILLIVAMLLPLTAGLSGCGKSGFGSTLIVGDKGGVIGDLKKDGWTVSIPAGAFEQDVKVTVDKVADSTEAYINGKAAFLTTPIEIKAEGTESVRLDEPARISMKLDEKNLPDNSTFDQYVMSYWTGDEWEVIIPDPVELTKGYLTFETWHFSSYSGKKMTDDEQVREYARDLAIDDLTNQARNEALKEKLTAVVDDYLNGLSIYDQEARNEIISRVWASSSMDIAVFLTENGASTAELGYKVTDMIVESTVDVCAENPLVLEAVSTALDSVGDAAEASVALYDGNYRKAASELTALGATVLGYGGVGAVKSLVDLGAAAVEQGIMAWKDYEEECAYKVFYGLAKGNAYGYKINAGDWETLITQMGGYYHQIVRERKDEYKRISGKDTLSDDEQRMIERQVESDLKKKFEERAKIDSKIDAKQAEYEILVKAFKDAGLLTRTENGFKEDMTVNRRLHSLLAIRGNILNIVGGDMSKFGREKNREENLAYAIKMWIGYGKDRAKFYDWMREMGYLEKQKEGTGYWKLVRSFTNKYETSASNENYVETWSGGNGSYTYNCKFIGNHWYTASTHDDCHGEFVNNTGTSSIPNSRYAGGEQAQLTLTVSAATSSNICFHLGANLTSCITPVNHDDPFVNYGTNMYMQNIDDESARGDVTTYKNDTNTGYIGGSVTSGVAMPMGYEDGDKVYILIIFSGGNNVIKTAYEYEWVKK</sequence>
<name>A0A1M6NWE2_9CLOT</name>
<evidence type="ECO:0000313" key="2">
    <source>
        <dbReference type="Proteomes" id="UP000183952"/>
    </source>
</evidence>
<accession>A0A1M6NWE2</accession>
<evidence type="ECO:0000313" key="1">
    <source>
        <dbReference type="EMBL" id="SHK00057.1"/>
    </source>
</evidence>
<proteinExistence type="predicted"/>
<protein>
    <submittedName>
        <fullName evidence="1">Uncharacterized protein</fullName>
    </submittedName>
</protein>
<dbReference type="EMBL" id="FRAD01000011">
    <property type="protein sequence ID" value="SHK00057.1"/>
    <property type="molecule type" value="Genomic_DNA"/>
</dbReference>
<dbReference type="OrthoDB" id="1096764at2"/>
<gene>
    <name evidence="1" type="ORF">SAMN02745248_01530</name>
</gene>
<dbReference type="STRING" id="1121331.SAMN02745248_01530"/>
<dbReference type="PROSITE" id="PS51257">
    <property type="entry name" value="PROKAR_LIPOPROTEIN"/>
    <property type="match status" value="1"/>
</dbReference>
<dbReference type="RefSeq" id="WP_072903491.1">
    <property type="nucleotide sequence ID" value="NZ_FRAD01000011.1"/>
</dbReference>
<reference evidence="1 2" key="1">
    <citation type="submission" date="2016-11" db="EMBL/GenBank/DDBJ databases">
        <authorList>
            <person name="Jaros S."/>
            <person name="Januszkiewicz K."/>
            <person name="Wedrychowicz H."/>
        </authorList>
    </citation>
    <scope>NUCLEOTIDE SEQUENCE [LARGE SCALE GENOMIC DNA]</scope>
    <source>
        <strain evidence="1 2">DSM 3090</strain>
    </source>
</reference>
<dbReference type="AlphaFoldDB" id="A0A1M6NWE2"/>
<organism evidence="1 2">
    <name type="scientific">Hathewaya proteolytica DSM 3090</name>
    <dbReference type="NCBI Taxonomy" id="1121331"/>
    <lineage>
        <taxon>Bacteria</taxon>
        <taxon>Bacillati</taxon>
        <taxon>Bacillota</taxon>
        <taxon>Clostridia</taxon>
        <taxon>Eubacteriales</taxon>
        <taxon>Clostridiaceae</taxon>
        <taxon>Hathewaya</taxon>
    </lineage>
</organism>
<keyword evidence="2" id="KW-1185">Reference proteome</keyword>